<name>A0A2P5VNL7_GOSBA</name>
<sequence>MLEECGELWPNSRDWLVEVSVGWDLGPSLLKCRNLSGGTSLRTPHPADSYDTSLLTGNSCYDMVLHIRYLIIGPLTPVTYMTYHPVPWRLDVSSRKLGALRALRNNYLLLSTTNGYQGHYLQRSQDFAQVVCKPVEVDIKSIRGSSSVHGKVSPVYMRMYAVEGKNRGCY</sequence>
<dbReference type="AlphaFoldDB" id="A0A2P5VNL7"/>
<dbReference type="Proteomes" id="UP000239757">
    <property type="component" value="Unassembled WGS sequence"/>
</dbReference>
<evidence type="ECO:0000313" key="1">
    <source>
        <dbReference type="EMBL" id="PPR80445.1"/>
    </source>
</evidence>
<reference evidence="1 2" key="1">
    <citation type="submission" date="2015-01" db="EMBL/GenBank/DDBJ databases">
        <title>Genome of allotetraploid Gossypium barbadense reveals genomic plasticity and fiber elongation in cotton evolution.</title>
        <authorList>
            <person name="Chen X."/>
            <person name="Liu X."/>
            <person name="Zhao B."/>
            <person name="Zheng H."/>
            <person name="Hu Y."/>
            <person name="Lu G."/>
            <person name="Yang C."/>
            <person name="Chen J."/>
            <person name="Shan C."/>
            <person name="Zhang L."/>
            <person name="Zhou Y."/>
            <person name="Wang L."/>
            <person name="Guo W."/>
            <person name="Bai Y."/>
            <person name="Ruan J."/>
            <person name="Shangguan X."/>
            <person name="Mao Y."/>
            <person name="Jiang J."/>
            <person name="Zhu Y."/>
            <person name="Lei J."/>
            <person name="Kang H."/>
            <person name="Chen S."/>
            <person name="He X."/>
            <person name="Wang R."/>
            <person name="Wang Y."/>
            <person name="Chen J."/>
            <person name="Wang L."/>
            <person name="Yu S."/>
            <person name="Wang B."/>
            <person name="Wei J."/>
            <person name="Song S."/>
            <person name="Lu X."/>
            <person name="Gao Z."/>
            <person name="Gu W."/>
            <person name="Deng X."/>
            <person name="Ma D."/>
            <person name="Wang S."/>
            <person name="Liang W."/>
            <person name="Fang L."/>
            <person name="Cai C."/>
            <person name="Zhu X."/>
            <person name="Zhou B."/>
            <person name="Zhang Y."/>
            <person name="Chen Z."/>
            <person name="Xu S."/>
            <person name="Zhu R."/>
            <person name="Wang S."/>
            <person name="Zhang T."/>
            <person name="Zhao G."/>
        </authorList>
    </citation>
    <scope>NUCLEOTIDE SEQUENCE [LARGE SCALE GENOMIC DNA]</scope>
    <source>
        <strain evidence="2">cv. Xinhai21</strain>
        <tissue evidence="1">Leaf</tissue>
    </source>
</reference>
<organism evidence="1 2">
    <name type="scientific">Gossypium barbadense</name>
    <name type="common">Sea Island cotton</name>
    <name type="synonym">Hibiscus barbadensis</name>
    <dbReference type="NCBI Taxonomy" id="3634"/>
    <lineage>
        <taxon>Eukaryota</taxon>
        <taxon>Viridiplantae</taxon>
        <taxon>Streptophyta</taxon>
        <taxon>Embryophyta</taxon>
        <taxon>Tracheophyta</taxon>
        <taxon>Spermatophyta</taxon>
        <taxon>Magnoliopsida</taxon>
        <taxon>eudicotyledons</taxon>
        <taxon>Gunneridae</taxon>
        <taxon>Pentapetalae</taxon>
        <taxon>rosids</taxon>
        <taxon>malvids</taxon>
        <taxon>Malvales</taxon>
        <taxon>Malvaceae</taxon>
        <taxon>Malvoideae</taxon>
        <taxon>Gossypium</taxon>
    </lineage>
</organism>
<dbReference type="EMBL" id="KZ671848">
    <property type="protein sequence ID" value="PPR80445.1"/>
    <property type="molecule type" value="Genomic_DNA"/>
</dbReference>
<proteinExistence type="predicted"/>
<protein>
    <submittedName>
        <fullName evidence="1">Uncharacterized protein</fullName>
    </submittedName>
</protein>
<gene>
    <name evidence="1" type="ORF">GOBAR_AA40269</name>
</gene>
<accession>A0A2P5VNL7</accession>
<evidence type="ECO:0000313" key="2">
    <source>
        <dbReference type="Proteomes" id="UP000239757"/>
    </source>
</evidence>